<evidence type="ECO:0000313" key="4">
    <source>
        <dbReference type="Proteomes" id="UP000800235"/>
    </source>
</evidence>
<evidence type="ECO:0000256" key="1">
    <source>
        <dbReference type="SAM" id="MobiDB-lite"/>
    </source>
</evidence>
<dbReference type="Pfam" id="PF11915">
    <property type="entry name" value="DUF3433"/>
    <property type="match status" value="2"/>
</dbReference>
<dbReference type="EMBL" id="MU007016">
    <property type="protein sequence ID" value="KAF2434530.1"/>
    <property type="molecule type" value="Genomic_DNA"/>
</dbReference>
<feature type="region of interest" description="Disordered" evidence="1">
    <location>
        <begin position="1"/>
        <end position="30"/>
    </location>
</feature>
<comment type="caution">
    <text evidence="3">The sequence shown here is derived from an EMBL/GenBank/DDBJ whole genome shotgun (WGS) entry which is preliminary data.</text>
</comment>
<evidence type="ECO:0000313" key="3">
    <source>
        <dbReference type="EMBL" id="KAF2434530.1"/>
    </source>
</evidence>
<dbReference type="InterPro" id="IPR021840">
    <property type="entry name" value="DUF3433"/>
</dbReference>
<protein>
    <submittedName>
        <fullName evidence="3">Uncharacterized protein</fullName>
    </submittedName>
</protein>
<feature type="transmembrane region" description="Helical" evidence="2">
    <location>
        <begin position="154"/>
        <end position="177"/>
    </location>
</feature>
<dbReference type="PANTHER" id="PTHR37544">
    <property type="entry name" value="SPRAY-RELATED"/>
    <property type="match status" value="1"/>
</dbReference>
<gene>
    <name evidence="3" type="ORF">EJ08DRAFT_470203</name>
</gene>
<feature type="transmembrane region" description="Helical" evidence="2">
    <location>
        <begin position="836"/>
        <end position="859"/>
    </location>
</feature>
<proteinExistence type="predicted"/>
<dbReference type="AlphaFoldDB" id="A0A9P4NY18"/>
<keyword evidence="2" id="KW-0472">Membrane</keyword>
<keyword evidence="2" id="KW-0812">Transmembrane</keyword>
<feature type="transmembrane region" description="Helical" evidence="2">
    <location>
        <begin position="730"/>
        <end position="750"/>
    </location>
</feature>
<feature type="transmembrane region" description="Helical" evidence="2">
    <location>
        <begin position="762"/>
        <end position="787"/>
    </location>
</feature>
<feature type="transmembrane region" description="Helical" evidence="2">
    <location>
        <begin position="256"/>
        <end position="281"/>
    </location>
</feature>
<keyword evidence="2" id="KW-1133">Transmembrane helix</keyword>
<reference evidence="3" key="1">
    <citation type="journal article" date="2020" name="Stud. Mycol.">
        <title>101 Dothideomycetes genomes: a test case for predicting lifestyles and emergence of pathogens.</title>
        <authorList>
            <person name="Haridas S."/>
            <person name="Albert R."/>
            <person name="Binder M."/>
            <person name="Bloem J."/>
            <person name="Labutti K."/>
            <person name="Salamov A."/>
            <person name="Andreopoulos B."/>
            <person name="Baker S."/>
            <person name="Barry K."/>
            <person name="Bills G."/>
            <person name="Bluhm B."/>
            <person name="Cannon C."/>
            <person name="Castanera R."/>
            <person name="Culley D."/>
            <person name="Daum C."/>
            <person name="Ezra D."/>
            <person name="Gonzalez J."/>
            <person name="Henrissat B."/>
            <person name="Kuo A."/>
            <person name="Liang C."/>
            <person name="Lipzen A."/>
            <person name="Lutzoni F."/>
            <person name="Magnuson J."/>
            <person name="Mondo S."/>
            <person name="Nolan M."/>
            <person name="Ohm R."/>
            <person name="Pangilinan J."/>
            <person name="Park H.-J."/>
            <person name="Ramirez L."/>
            <person name="Alfaro M."/>
            <person name="Sun H."/>
            <person name="Tritt A."/>
            <person name="Yoshinaga Y."/>
            <person name="Zwiers L.-H."/>
            <person name="Turgeon B."/>
            <person name="Goodwin S."/>
            <person name="Spatafora J."/>
            <person name="Crous P."/>
            <person name="Grigoriev I."/>
        </authorList>
    </citation>
    <scope>NUCLEOTIDE SEQUENCE</scope>
    <source>
        <strain evidence="3">CBS 130266</strain>
    </source>
</reference>
<dbReference type="PANTHER" id="PTHR37544:SF1">
    <property type="entry name" value="PHOSPHORIBOSYLAMINOIMIDAZOLE-SUCCINOCARBOXAMIDE SYNTHASE"/>
    <property type="match status" value="1"/>
</dbReference>
<name>A0A9P4NY18_9PEZI</name>
<dbReference type="Proteomes" id="UP000800235">
    <property type="component" value="Unassembled WGS sequence"/>
</dbReference>
<feature type="transmembrane region" description="Helical" evidence="2">
    <location>
        <begin position="193"/>
        <end position="212"/>
    </location>
</feature>
<evidence type="ECO:0000256" key="2">
    <source>
        <dbReference type="SAM" id="Phobius"/>
    </source>
</evidence>
<sequence length="1280" mass="137747">MATPTSPPAIMERRPSPLSQYGVAAPKSNESETIELIPTSTQQPHDKVPTRGRAISLALSDITLQDRIRSRADSIAYSDATRDSSANWDNYCHVSLATDSTRNASSASVQIHGGNGRYSKQSLLSTTRLIVDDEPEKRAINHVNKLWTPWSLRLPTLIAFSVLFLIFFIILEVLAALSRREHGLGTVSSIPPVWSYVPVVIFCIQAALWAQLEIRTKQLTPWNAMAKGPSPASQSILLDYLSPMNIMSFFRSLKKGHYAVALTIFGSILLKIMIISSAALIGPRSSSITQQNIPIGLETAFDAKAIDVKSVTAQDALVGAAIRAGLMLQPGINGSWAFQTLKSLNDSTGVQMVSAPVEAFFADLTCEQSTSIKVSNVPCVDPASTVCEQRWTFGVASADCDTGPATAFVNSEPTSNVTSTQRFGLVARAFCGDTKTDNTARLVITTGTLESPPGLNTTKQFENAIALVCKPNYTIQRSILQSGAKGASINPPTSPGNGTTLESISPVQVADAVWSAVTLTGLSTTTARTNQTTAVVSTRKNAFNESDSFISLISLIRPDLDLNSPEGLERGFREMYSITAAQIAKNHLLKPTDATVVASIIRVEKHLRVRNVPLRLMEVALILLIVTRLLLVKTRPAPSTPRDLSTLGGLATVMGQSHGYTHTLQGLGAATMRTIKQTVGAHRFQTCVSVDGEEKAFKLEVLGVDSSYLAPRMMNIPAKPQAWWTPIPDAIRMAVLAATFGLLVAVELLLQKSKKHNGLADMNLTSAVGYAWLFIPALLAVLLWQFYTAVDFSTRLLSPYLEMQKSPTPAGRSLHTNYLPKVTVVALRHAIVNKHFAVALTALSVLLAPVLIVVSSGLFQPKMSAQRISTSLPMLTAFDMKNVSSVSGSQLPIAASLVTSGNVSWPRWTRDDLVFPELKLPGNLGATPNTTLDIRVPAMFSLLNCTQIADNDIKAISQGNSTKPFSNLAIPVNKGCGSPCPNDSGSDCVFAPSFNASSGSMYGRMFNTKTSPPSNGWNDDCPQTSIVCGKASADGGSLENLVAINCYPAIMQVNVNIIFSTGSWSIMNATADKNATRVLHGDKAMIDLSAILVESAFRPAPAGTDFDIPFQALVTGRDGIAMNQLSGENNVQAVKDGLSKLYARVMSQHLNLNARSDSAGPSIPGTITTNMLRLHQSEPSTRILEVILGLMFLLVVVSSIISDTRKVLPNNPCSIAVMSSLIAESEFVKYEVVHKGSEWYDDAELVKRGIFEGCLFSLGVWEKKIPNVFGIDVGKADKAE</sequence>
<accession>A0A9P4NY18</accession>
<dbReference type="OrthoDB" id="3912677at2759"/>
<keyword evidence="4" id="KW-1185">Reference proteome</keyword>
<organism evidence="3 4">
    <name type="scientific">Tothia fuscella</name>
    <dbReference type="NCBI Taxonomy" id="1048955"/>
    <lineage>
        <taxon>Eukaryota</taxon>
        <taxon>Fungi</taxon>
        <taxon>Dikarya</taxon>
        <taxon>Ascomycota</taxon>
        <taxon>Pezizomycotina</taxon>
        <taxon>Dothideomycetes</taxon>
        <taxon>Pleosporomycetidae</taxon>
        <taxon>Venturiales</taxon>
        <taxon>Cylindrosympodiaceae</taxon>
        <taxon>Tothia</taxon>
    </lineage>
</organism>